<comment type="subunit">
    <text evidence="5">Binds ribosomal protein uS19.</text>
</comment>
<dbReference type="KEGG" id="rvi:RVIR1_12200"/>
<dbReference type="AlphaFoldDB" id="A0A2Z5UVV3"/>
<dbReference type="SUPFAM" id="SSF50346">
    <property type="entry name" value="PRC-barrel domain"/>
    <property type="match status" value="1"/>
</dbReference>
<feature type="domain" description="PRC-barrel" evidence="7">
    <location>
        <begin position="90"/>
        <end position="156"/>
    </location>
</feature>
<comment type="function">
    <text evidence="5">An accessory protein needed during the final step in the assembly of 30S ribosomal subunit, possibly for assembly of the head region. Essential for efficient processing of 16S rRNA. May be needed both before and after RbfA during the maturation of 16S rRNA. It has affinity for free ribosomal 30S subunits but not for 70S ribosomes.</text>
</comment>
<comment type="domain">
    <text evidence="5">The PRC barrel domain binds ribosomal protein uS19.</text>
</comment>
<accession>A0A2Z5UVV3</accession>
<sequence>MGSVGKPHGIKGWIKINSYTEPLSNILLYQPWHLSASEKEPCAVEIRQHQMQDQRLVVQFADCQTPEEARLFTNRKIYVERKQFSALAPQEYYWADLEGLEVYTCENTYLGIVQKLLETGSNDVLVVQGEKRYLIPFLLDNTIKSIDLEQKKMLVDWDPDF</sequence>
<evidence type="ECO:0000256" key="4">
    <source>
        <dbReference type="ARBA" id="ARBA00023186"/>
    </source>
</evidence>
<evidence type="ECO:0000256" key="5">
    <source>
        <dbReference type="HAMAP-Rule" id="MF_00014"/>
    </source>
</evidence>
<dbReference type="HAMAP" id="MF_00014">
    <property type="entry name" value="Ribosome_mat_RimM"/>
    <property type="match status" value="1"/>
</dbReference>
<dbReference type="InterPro" id="IPR036976">
    <property type="entry name" value="RimM_N_sf"/>
</dbReference>
<dbReference type="InterPro" id="IPR027275">
    <property type="entry name" value="PRC-brl_dom"/>
</dbReference>
<dbReference type="InterPro" id="IPR002676">
    <property type="entry name" value="RimM_N"/>
</dbReference>
<evidence type="ECO:0000256" key="2">
    <source>
        <dbReference type="ARBA" id="ARBA00022517"/>
    </source>
</evidence>
<gene>
    <name evidence="5 8" type="primary">rimM</name>
    <name evidence="8" type="ORF">RVIR1_12200</name>
</gene>
<dbReference type="GO" id="GO:0005737">
    <property type="term" value="C:cytoplasm"/>
    <property type="evidence" value="ECO:0007669"/>
    <property type="project" value="UniProtKB-SubCell"/>
</dbReference>
<keyword evidence="1 5" id="KW-0963">Cytoplasm</keyword>
<dbReference type="Gene3D" id="2.30.30.240">
    <property type="entry name" value="PRC-barrel domain"/>
    <property type="match status" value="1"/>
</dbReference>
<evidence type="ECO:0000256" key="3">
    <source>
        <dbReference type="ARBA" id="ARBA00022552"/>
    </source>
</evidence>
<feature type="domain" description="RimM N-terminal" evidence="6">
    <location>
        <begin position="1"/>
        <end position="83"/>
    </location>
</feature>
<dbReference type="GO" id="GO:0043022">
    <property type="term" value="F:ribosome binding"/>
    <property type="evidence" value="ECO:0007669"/>
    <property type="project" value="InterPro"/>
</dbReference>
<dbReference type="Pfam" id="PF01782">
    <property type="entry name" value="RimM"/>
    <property type="match status" value="1"/>
</dbReference>
<keyword evidence="2 5" id="KW-0690">Ribosome biogenesis</keyword>
<organism evidence="8 9">
    <name type="scientific">Candidatus Rickettsiella viridis</name>
    <dbReference type="NCBI Taxonomy" id="676208"/>
    <lineage>
        <taxon>Bacteria</taxon>
        <taxon>Pseudomonadati</taxon>
        <taxon>Pseudomonadota</taxon>
        <taxon>Gammaproteobacteria</taxon>
        <taxon>Legionellales</taxon>
        <taxon>Coxiellaceae</taxon>
        <taxon>Rickettsiella</taxon>
    </lineage>
</organism>
<dbReference type="PANTHER" id="PTHR33692">
    <property type="entry name" value="RIBOSOME MATURATION FACTOR RIMM"/>
    <property type="match status" value="1"/>
</dbReference>
<dbReference type="NCBIfam" id="TIGR02273">
    <property type="entry name" value="16S_RimM"/>
    <property type="match status" value="1"/>
</dbReference>
<dbReference type="GO" id="GO:0042274">
    <property type="term" value="P:ribosomal small subunit biogenesis"/>
    <property type="evidence" value="ECO:0007669"/>
    <property type="project" value="UniProtKB-UniRule"/>
</dbReference>
<proteinExistence type="inferred from homology"/>
<protein>
    <recommendedName>
        <fullName evidence="5">Ribosome maturation factor RimM</fullName>
    </recommendedName>
</protein>
<dbReference type="SUPFAM" id="SSF50447">
    <property type="entry name" value="Translation proteins"/>
    <property type="match status" value="1"/>
</dbReference>
<name>A0A2Z5UVV3_9COXI</name>
<comment type="subcellular location">
    <subcellularLocation>
        <location evidence="5">Cytoplasm</location>
    </subcellularLocation>
</comment>
<keyword evidence="9" id="KW-1185">Reference proteome</keyword>
<evidence type="ECO:0000313" key="9">
    <source>
        <dbReference type="Proteomes" id="UP000282483"/>
    </source>
</evidence>
<dbReference type="GO" id="GO:0006364">
    <property type="term" value="P:rRNA processing"/>
    <property type="evidence" value="ECO:0007669"/>
    <property type="project" value="UniProtKB-UniRule"/>
</dbReference>
<dbReference type="InterPro" id="IPR009000">
    <property type="entry name" value="Transl_B-barrel_sf"/>
</dbReference>
<dbReference type="GO" id="GO:0005840">
    <property type="term" value="C:ribosome"/>
    <property type="evidence" value="ECO:0007669"/>
    <property type="project" value="InterPro"/>
</dbReference>
<keyword evidence="3 5" id="KW-0698">rRNA processing</keyword>
<evidence type="ECO:0000259" key="6">
    <source>
        <dbReference type="Pfam" id="PF01782"/>
    </source>
</evidence>
<comment type="similarity">
    <text evidence="5">Belongs to the RimM family.</text>
</comment>
<evidence type="ECO:0000313" key="8">
    <source>
        <dbReference type="EMBL" id="BBB15679.1"/>
    </source>
</evidence>
<dbReference type="InterPro" id="IPR011033">
    <property type="entry name" value="PRC_barrel-like_sf"/>
</dbReference>
<dbReference type="Pfam" id="PF05239">
    <property type="entry name" value="PRC"/>
    <property type="match status" value="1"/>
</dbReference>
<evidence type="ECO:0000256" key="1">
    <source>
        <dbReference type="ARBA" id="ARBA00022490"/>
    </source>
</evidence>
<dbReference type="EMBL" id="AP018005">
    <property type="protein sequence ID" value="BBB15679.1"/>
    <property type="molecule type" value="Genomic_DNA"/>
</dbReference>
<dbReference type="Proteomes" id="UP000282483">
    <property type="component" value="Chromosome"/>
</dbReference>
<dbReference type="InterPro" id="IPR011961">
    <property type="entry name" value="RimM"/>
</dbReference>
<reference evidence="8 9" key="1">
    <citation type="submission" date="2017-03" db="EMBL/GenBank/DDBJ databases">
        <title>The genome sequence of Candidatus Rickettsiella viridis.</title>
        <authorList>
            <person name="Nikoh N."/>
            <person name="Tsuchida T."/>
            <person name="Yamaguchi K."/>
            <person name="Maeda T."/>
            <person name="Shigenobu S."/>
            <person name="Fukatsu T."/>
        </authorList>
    </citation>
    <scope>NUCLEOTIDE SEQUENCE [LARGE SCALE GENOMIC DNA]</scope>
    <source>
        <strain evidence="8 9">Ap-RA04</strain>
    </source>
</reference>
<dbReference type="PANTHER" id="PTHR33692:SF1">
    <property type="entry name" value="RIBOSOME MATURATION FACTOR RIMM"/>
    <property type="match status" value="1"/>
</dbReference>
<dbReference type="Gene3D" id="2.40.30.60">
    <property type="entry name" value="RimM"/>
    <property type="match status" value="1"/>
</dbReference>
<evidence type="ECO:0000259" key="7">
    <source>
        <dbReference type="Pfam" id="PF05239"/>
    </source>
</evidence>
<keyword evidence="4 5" id="KW-0143">Chaperone</keyword>